<organism evidence="1 2">
    <name type="scientific">Sipha flava</name>
    <name type="common">yellow sugarcane aphid</name>
    <dbReference type="NCBI Taxonomy" id="143950"/>
    <lineage>
        <taxon>Eukaryota</taxon>
        <taxon>Metazoa</taxon>
        <taxon>Ecdysozoa</taxon>
        <taxon>Arthropoda</taxon>
        <taxon>Hexapoda</taxon>
        <taxon>Insecta</taxon>
        <taxon>Pterygota</taxon>
        <taxon>Neoptera</taxon>
        <taxon>Paraneoptera</taxon>
        <taxon>Hemiptera</taxon>
        <taxon>Sternorrhyncha</taxon>
        <taxon>Aphidomorpha</taxon>
        <taxon>Aphidoidea</taxon>
        <taxon>Aphididae</taxon>
        <taxon>Sipha</taxon>
    </lineage>
</organism>
<evidence type="ECO:0000313" key="2">
    <source>
        <dbReference type="RefSeq" id="XP_025424706.1"/>
    </source>
</evidence>
<keyword evidence="1" id="KW-1185">Reference proteome</keyword>
<protein>
    <submittedName>
        <fullName evidence="2">Uncharacterized protein LOC112693732 isoform X1</fullName>
    </submittedName>
</protein>
<dbReference type="OrthoDB" id="5589010at2759"/>
<name>A0A8B8GQ20_9HEMI</name>
<dbReference type="Proteomes" id="UP000694846">
    <property type="component" value="Unplaced"/>
</dbReference>
<proteinExistence type="predicted"/>
<dbReference type="GeneID" id="112693732"/>
<gene>
    <name evidence="2" type="primary">LOC112693732</name>
</gene>
<evidence type="ECO:0000313" key="1">
    <source>
        <dbReference type="Proteomes" id="UP000694846"/>
    </source>
</evidence>
<sequence length="360" mass="41346">MDNLGNEVIIKVKEAIREKLKEMNANSSDEIIDYIMLLVTTKKSSAELAKSIDFVMENNTNIFVKWLSTIIKKLQQVTVSTTEKNVPENVSKDNKTANKKYQSDDILICETNDVKLDDSNKEKELMFNLNIENRSIKTSDEEKKEKSFELCELEKYDENKISSPVKSNEIRPRICFSPEKIIKTKNNICLNYNNSCYKSLHVMKNTSIKSNSNILNIGDVPNKNNTDGNIKRDVKKKRPRISINSDDEDEKNISIKNPITIKEPAKQITKGLLKKNNKISMSQIIVVKPPESKNDIGKIKEKLLMHDLIVQRIDHQRGALALDTAFKYIQQQIGASDKEITVIKKWRDYAVEMLRHSEKA</sequence>
<reference evidence="2" key="1">
    <citation type="submission" date="2025-08" db="UniProtKB">
        <authorList>
            <consortium name="RefSeq"/>
        </authorList>
    </citation>
    <scope>IDENTIFICATION</scope>
    <source>
        <tissue evidence="2">Whole body</tissue>
    </source>
</reference>
<dbReference type="RefSeq" id="XP_025424706.1">
    <property type="nucleotide sequence ID" value="XM_025568921.1"/>
</dbReference>
<dbReference type="AlphaFoldDB" id="A0A8B8GQ20"/>
<accession>A0A8B8GQ20</accession>